<evidence type="ECO:0000256" key="3">
    <source>
        <dbReference type="ARBA" id="ARBA00022723"/>
    </source>
</evidence>
<evidence type="ECO:0000256" key="2">
    <source>
        <dbReference type="ARBA" id="ARBA00006991"/>
    </source>
</evidence>
<evidence type="ECO:0000256" key="1">
    <source>
        <dbReference type="ARBA" id="ARBA00004123"/>
    </source>
</evidence>
<dbReference type="FunFam" id="3.30.160.60:FF:001250">
    <property type="entry name" value="putative transcription factor ovo-like protein 3"/>
    <property type="match status" value="1"/>
</dbReference>
<dbReference type="Gene3D" id="3.30.160.60">
    <property type="entry name" value="Classic Zinc Finger"/>
    <property type="match status" value="2"/>
</dbReference>
<dbReference type="GO" id="GO:0045596">
    <property type="term" value="P:negative regulation of cell differentiation"/>
    <property type="evidence" value="ECO:0007669"/>
    <property type="project" value="UniProtKB-ARBA"/>
</dbReference>
<dbReference type="Proteomes" id="UP001474421">
    <property type="component" value="Unassembled WGS sequence"/>
</dbReference>
<comment type="caution">
    <text evidence="10">The sequence shown here is derived from an EMBL/GenBank/DDBJ whole genome shotgun (WGS) entry which is preliminary data.</text>
</comment>
<sequence length="411" mass="45832">MPAPLPVPTICPASPLALGSVSALCSCLDRPPHRCLYHSSMRPRQGSLTRQATPPPCLSPPPLLPLLPLVFLLPCSGKVMSLEVKLTLQPAGHMPKKAAKLEKLPLQPAGRPVSCAWPILPVAHLHMWGLPVAHLHTWGSAHPACNTFAHPRKATKPEKLPSQPTGHPVSYAWPVLPVVHLPAAPWRHWQQPQGRGGVKCVLLNYRSEDSCSLESCSSRDAETTNNSVPESIEEKKLLDLTLTHHTIRSKIKFTTGTYDDPLIHNCGLCGKGFRLQRMLNRHIKCHSEVKRHLCTFCGKGFNDTFDLKRHVRTHTGIRPYKCEICNKAFTQRCSLESHLKKIHGVQQRYAYKQRRDKLYVCEDCGYTGPTQEDLCVHISNVHPGSAFLKKNSKKAHSCFAKQSDNSNRENP</sequence>
<dbReference type="GO" id="GO:0009913">
    <property type="term" value="P:epidermal cell differentiation"/>
    <property type="evidence" value="ECO:0007669"/>
    <property type="project" value="TreeGrafter"/>
</dbReference>
<dbReference type="SUPFAM" id="SSF57667">
    <property type="entry name" value="beta-beta-alpha zinc fingers"/>
    <property type="match status" value="2"/>
</dbReference>
<dbReference type="AlphaFoldDB" id="A0AAW1BPS3"/>
<feature type="domain" description="C2H2-type" evidence="9">
    <location>
        <begin position="292"/>
        <end position="319"/>
    </location>
</feature>
<keyword evidence="5 8" id="KW-0863">Zinc-finger</keyword>
<keyword evidence="3" id="KW-0479">Metal-binding</keyword>
<keyword evidence="7" id="KW-0539">Nucleus</keyword>
<dbReference type="GO" id="GO:0009968">
    <property type="term" value="P:negative regulation of signal transduction"/>
    <property type="evidence" value="ECO:0007669"/>
    <property type="project" value="UniProtKB-ARBA"/>
</dbReference>
<feature type="domain" description="C2H2-type" evidence="9">
    <location>
        <begin position="320"/>
        <end position="348"/>
    </location>
</feature>
<dbReference type="Pfam" id="PF00096">
    <property type="entry name" value="zf-C2H2"/>
    <property type="match status" value="2"/>
</dbReference>
<keyword evidence="6" id="KW-0862">Zinc</keyword>
<organism evidence="10 11">
    <name type="scientific">Crotalus adamanteus</name>
    <name type="common">Eastern diamondback rattlesnake</name>
    <dbReference type="NCBI Taxonomy" id="8729"/>
    <lineage>
        <taxon>Eukaryota</taxon>
        <taxon>Metazoa</taxon>
        <taxon>Chordata</taxon>
        <taxon>Craniata</taxon>
        <taxon>Vertebrata</taxon>
        <taxon>Euteleostomi</taxon>
        <taxon>Lepidosauria</taxon>
        <taxon>Squamata</taxon>
        <taxon>Bifurcata</taxon>
        <taxon>Unidentata</taxon>
        <taxon>Episquamata</taxon>
        <taxon>Toxicofera</taxon>
        <taxon>Serpentes</taxon>
        <taxon>Colubroidea</taxon>
        <taxon>Viperidae</taxon>
        <taxon>Crotalinae</taxon>
        <taxon>Crotalus</taxon>
    </lineage>
</organism>
<dbReference type="GO" id="GO:0000981">
    <property type="term" value="F:DNA-binding transcription factor activity, RNA polymerase II-specific"/>
    <property type="evidence" value="ECO:0007669"/>
    <property type="project" value="TreeGrafter"/>
</dbReference>
<evidence type="ECO:0000256" key="8">
    <source>
        <dbReference type="PROSITE-ProRule" id="PRU00042"/>
    </source>
</evidence>
<dbReference type="GO" id="GO:0005634">
    <property type="term" value="C:nucleus"/>
    <property type="evidence" value="ECO:0007669"/>
    <property type="project" value="UniProtKB-SubCell"/>
</dbReference>
<dbReference type="EMBL" id="JAOTOJ010000003">
    <property type="protein sequence ID" value="KAK9403770.1"/>
    <property type="molecule type" value="Genomic_DNA"/>
</dbReference>
<feature type="domain" description="C2H2-type" evidence="9">
    <location>
        <begin position="359"/>
        <end position="387"/>
    </location>
</feature>
<dbReference type="SMART" id="SM00355">
    <property type="entry name" value="ZnF_C2H2"/>
    <property type="match status" value="4"/>
</dbReference>
<proteinExistence type="inferred from homology"/>
<evidence type="ECO:0000256" key="4">
    <source>
        <dbReference type="ARBA" id="ARBA00022737"/>
    </source>
</evidence>
<evidence type="ECO:0000256" key="5">
    <source>
        <dbReference type="ARBA" id="ARBA00022771"/>
    </source>
</evidence>
<dbReference type="GO" id="GO:0051241">
    <property type="term" value="P:negative regulation of multicellular organismal process"/>
    <property type="evidence" value="ECO:0007669"/>
    <property type="project" value="UniProtKB-ARBA"/>
</dbReference>
<dbReference type="InterPro" id="IPR013087">
    <property type="entry name" value="Znf_C2H2_type"/>
</dbReference>
<dbReference type="PROSITE" id="PS00028">
    <property type="entry name" value="ZINC_FINGER_C2H2_1"/>
    <property type="match status" value="3"/>
</dbReference>
<reference evidence="10 11" key="1">
    <citation type="journal article" date="2024" name="Proc. Natl. Acad. Sci. U.S.A.">
        <title>The genetic regulatory architecture and epigenomic basis for age-related changes in rattlesnake venom.</title>
        <authorList>
            <person name="Hogan M.P."/>
            <person name="Holding M.L."/>
            <person name="Nystrom G.S."/>
            <person name="Colston T.J."/>
            <person name="Bartlett D.A."/>
            <person name="Mason A.J."/>
            <person name="Ellsworth S.A."/>
            <person name="Rautsaw R.M."/>
            <person name="Lawrence K.C."/>
            <person name="Strickland J.L."/>
            <person name="He B."/>
            <person name="Fraser P."/>
            <person name="Margres M.J."/>
            <person name="Gilbert D.M."/>
            <person name="Gibbs H.L."/>
            <person name="Parkinson C.L."/>
            <person name="Rokyta D.R."/>
        </authorList>
    </citation>
    <scope>NUCLEOTIDE SEQUENCE [LARGE SCALE GENOMIC DNA]</scope>
    <source>
        <strain evidence="10">DRR0105</strain>
    </source>
</reference>
<dbReference type="PANTHER" id="PTHR10032:SF193">
    <property type="entry name" value="TRANSCRIPTION FACTOR OVO-LIKE 2"/>
    <property type="match status" value="1"/>
</dbReference>
<gene>
    <name evidence="10" type="ORF">NXF25_008597</name>
</gene>
<keyword evidence="4" id="KW-0677">Repeat</keyword>
<dbReference type="Pfam" id="PF13894">
    <property type="entry name" value="zf-C2H2_4"/>
    <property type="match status" value="1"/>
</dbReference>
<comment type="similarity">
    <text evidence="2">Belongs to the krueppel C2H2-type zinc-finger protein family.</text>
</comment>
<dbReference type="PANTHER" id="PTHR10032">
    <property type="entry name" value="ZINC FINGER PROTEIN WITH KRAB AND SCAN DOMAINS"/>
    <property type="match status" value="1"/>
</dbReference>
<comment type="subcellular location">
    <subcellularLocation>
        <location evidence="1">Nucleus</location>
    </subcellularLocation>
</comment>
<evidence type="ECO:0000256" key="6">
    <source>
        <dbReference type="ARBA" id="ARBA00022833"/>
    </source>
</evidence>
<evidence type="ECO:0000313" key="10">
    <source>
        <dbReference type="EMBL" id="KAK9403770.1"/>
    </source>
</evidence>
<keyword evidence="11" id="KW-1185">Reference proteome</keyword>
<dbReference type="FunFam" id="3.30.160.60:FF:000452">
    <property type="entry name" value="Transcription factor Ovo-like 2"/>
    <property type="match status" value="1"/>
</dbReference>
<dbReference type="InterPro" id="IPR027756">
    <property type="entry name" value="Ovo-like"/>
</dbReference>
<feature type="domain" description="C2H2-type" evidence="9">
    <location>
        <begin position="264"/>
        <end position="291"/>
    </location>
</feature>
<dbReference type="GO" id="GO:0045892">
    <property type="term" value="P:negative regulation of DNA-templated transcription"/>
    <property type="evidence" value="ECO:0007669"/>
    <property type="project" value="UniProtKB-ARBA"/>
</dbReference>
<dbReference type="GO" id="GO:0000978">
    <property type="term" value="F:RNA polymerase II cis-regulatory region sequence-specific DNA binding"/>
    <property type="evidence" value="ECO:0007669"/>
    <property type="project" value="TreeGrafter"/>
</dbReference>
<dbReference type="GO" id="GO:0045616">
    <property type="term" value="P:regulation of keratinocyte differentiation"/>
    <property type="evidence" value="ECO:0007669"/>
    <property type="project" value="UniProtKB-ARBA"/>
</dbReference>
<dbReference type="GO" id="GO:0008270">
    <property type="term" value="F:zinc ion binding"/>
    <property type="evidence" value="ECO:0007669"/>
    <property type="project" value="UniProtKB-KW"/>
</dbReference>
<dbReference type="PROSITE" id="PS50157">
    <property type="entry name" value="ZINC_FINGER_C2H2_2"/>
    <property type="match status" value="4"/>
</dbReference>
<evidence type="ECO:0000256" key="7">
    <source>
        <dbReference type="ARBA" id="ARBA00023242"/>
    </source>
</evidence>
<dbReference type="GO" id="GO:0010837">
    <property type="term" value="P:regulation of keratinocyte proliferation"/>
    <property type="evidence" value="ECO:0007669"/>
    <property type="project" value="UniProtKB-ARBA"/>
</dbReference>
<dbReference type="InterPro" id="IPR036236">
    <property type="entry name" value="Znf_C2H2_sf"/>
</dbReference>
<protein>
    <submittedName>
        <fullName evidence="10">Transcription factor Ovo-like 2</fullName>
    </submittedName>
</protein>
<accession>A0AAW1BPS3</accession>
<evidence type="ECO:0000313" key="11">
    <source>
        <dbReference type="Proteomes" id="UP001474421"/>
    </source>
</evidence>
<name>A0AAW1BPS3_CROAD</name>
<evidence type="ECO:0000259" key="9">
    <source>
        <dbReference type="PROSITE" id="PS50157"/>
    </source>
</evidence>